<protein>
    <recommendedName>
        <fullName evidence="3">Anti-sigma factor</fullName>
    </recommendedName>
</protein>
<dbReference type="Proteomes" id="UP000321424">
    <property type="component" value="Unassembled WGS sequence"/>
</dbReference>
<accession>A0A511MH55</accession>
<dbReference type="EMBL" id="BJXA01000031">
    <property type="protein sequence ID" value="GEM39982.1"/>
    <property type="molecule type" value="Genomic_DNA"/>
</dbReference>
<dbReference type="AlphaFoldDB" id="A0A511MH55"/>
<evidence type="ECO:0008006" key="3">
    <source>
        <dbReference type="Google" id="ProtNLM"/>
    </source>
</evidence>
<comment type="caution">
    <text evidence="1">The sequence shown here is derived from an EMBL/GenBank/DDBJ whole genome shotgun (WGS) entry which is preliminary data.</text>
</comment>
<evidence type="ECO:0000313" key="2">
    <source>
        <dbReference type="Proteomes" id="UP000321424"/>
    </source>
</evidence>
<keyword evidence="2" id="KW-1185">Reference proteome</keyword>
<reference evidence="1 2" key="1">
    <citation type="submission" date="2019-07" db="EMBL/GenBank/DDBJ databases">
        <title>Whole genome shotgun sequence of Nocardia ninae NBRC 108245.</title>
        <authorList>
            <person name="Hosoyama A."/>
            <person name="Uohara A."/>
            <person name="Ohji S."/>
            <person name="Ichikawa N."/>
        </authorList>
    </citation>
    <scope>NUCLEOTIDE SEQUENCE [LARGE SCALE GENOMIC DNA]</scope>
    <source>
        <strain evidence="1 2">NBRC 108245</strain>
    </source>
</reference>
<gene>
    <name evidence="1" type="ORF">NN4_45010</name>
</gene>
<evidence type="ECO:0000313" key="1">
    <source>
        <dbReference type="EMBL" id="GEM39982.1"/>
    </source>
</evidence>
<proteinExistence type="predicted"/>
<organism evidence="1 2">
    <name type="scientific">Nocardia ninae NBRC 108245</name>
    <dbReference type="NCBI Taxonomy" id="1210091"/>
    <lineage>
        <taxon>Bacteria</taxon>
        <taxon>Bacillati</taxon>
        <taxon>Actinomycetota</taxon>
        <taxon>Actinomycetes</taxon>
        <taxon>Mycobacteriales</taxon>
        <taxon>Nocardiaceae</taxon>
        <taxon>Nocardia</taxon>
    </lineage>
</organism>
<name>A0A511MH55_9NOCA</name>
<sequence>MAAVNRWEAVNMMKVASRTSTSHQTSVVAHRVVFELAAEPHELGMLRALTDTTCMMAEVTLDAIPDIRLVLSEAATALMLDAVPGSTLRCAFTYNRRSIRARISATTTRDVEITRDPLSWQLVQVLTDSAELIKEPFEPAAGGYPTAIEFSWERGLSDAA</sequence>